<keyword evidence="4" id="KW-0808">Transferase</keyword>
<evidence type="ECO:0000256" key="5">
    <source>
        <dbReference type="ARBA" id="ARBA00022777"/>
    </source>
</evidence>
<organism evidence="10">
    <name type="scientific">Muribaculaceae bacterium Z82</name>
    <dbReference type="NCBI Taxonomy" id="2304548"/>
    <lineage>
        <taxon>Bacteria</taxon>
        <taxon>Pseudomonadati</taxon>
        <taxon>Bacteroidota</taxon>
        <taxon>Bacteroidia</taxon>
        <taxon>Bacteroidales</taxon>
        <taxon>Muribaculaceae</taxon>
    </lineage>
</organism>
<dbReference type="EMBL" id="QWKH01000092">
    <property type="protein sequence ID" value="NBI35253.1"/>
    <property type="molecule type" value="Genomic_DNA"/>
</dbReference>
<reference evidence="10" key="1">
    <citation type="submission" date="2018-08" db="EMBL/GenBank/DDBJ databases">
        <title>Murine metabolic-syndrome-specific gut microbial biobank.</title>
        <authorList>
            <person name="Liu C."/>
        </authorList>
    </citation>
    <scope>NUCLEOTIDE SEQUENCE [LARGE SCALE GENOMIC DNA]</scope>
    <source>
        <strain evidence="10">Z82</strain>
    </source>
</reference>
<dbReference type="InterPro" id="IPR003661">
    <property type="entry name" value="HisK_dim/P_dom"/>
</dbReference>
<dbReference type="AlphaFoldDB" id="A0A7C9KCX3"/>
<keyword evidence="8" id="KW-1133">Transmembrane helix</keyword>
<dbReference type="PROSITE" id="PS50109">
    <property type="entry name" value="HIS_KIN"/>
    <property type="match status" value="1"/>
</dbReference>
<dbReference type="InterPro" id="IPR003594">
    <property type="entry name" value="HATPase_dom"/>
</dbReference>
<dbReference type="InterPro" id="IPR036890">
    <property type="entry name" value="HATPase_C_sf"/>
</dbReference>
<dbReference type="GO" id="GO:0000155">
    <property type="term" value="F:phosphorelay sensor kinase activity"/>
    <property type="evidence" value="ECO:0007669"/>
    <property type="project" value="InterPro"/>
</dbReference>
<dbReference type="InterPro" id="IPR050980">
    <property type="entry name" value="2C_sensor_his_kinase"/>
</dbReference>
<keyword evidence="5 10" id="KW-0418">Kinase</keyword>
<protein>
    <recommendedName>
        <fullName evidence="2">histidine kinase</fullName>
        <ecNumber evidence="2">2.7.13.3</ecNumber>
    </recommendedName>
</protein>
<dbReference type="SMART" id="SM00387">
    <property type="entry name" value="HATPase_c"/>
    <property type="match status" value="1"/>
</dbReference>
<keyword evidence="8" id="KW-0812">Transmembrane</keyword>
<dbReference type="Pfam" id="PF02518">
    <property type="entry name" value="HATPase_c"/>
    <property type="match status" value="1"/>
</dbReference>
<sequence length="399" mass="43598">MDDDGVTCADALDAPADSCDLVDEAAGPRSFELGASFTLGSFLKDRARVLAIAAVTMLCCAAMLGALGVNAWGCFAFELVLAAALGAALFLQYRQRRIFYQELSDTFAGLENPSFLPEMVEEPRFLEGRLAHEALRRAVSLADREAAVYRDDLENHRQFVELWIHEVKTPLAAARLTASKVHGAESDMLRRELERIESAVERSLYYARATSPTIDYELKEVSLASLAKTAVRKNANLLMECGVAPTVDIDPAVMVVADASWLTFILGQLISNSAKYGATTLAFTCQELDANTPRGRTLLIMDDNGRGIPAKDMPRVFERAFVGENGRSQSAATGMGLYFVALLAHKLGVTVDLFSTEGQGTRATLTFPHDRRIYLRKLQLTESCERQRLAGEGQPTTCG</sequence>
<dbReference type="EC" id="2.7.13.3" evidence="2"/>
<evidence type="ECO:0000256" key="1">
    <source>
        <dbReference type="ARBA" id="ARBA00000085"/>
    </source>
</evidence>
<feature type="transmembrane region" description="Helical" evidence="8">
    <location>
        <begin position="49"/>
        <end position="69"/>
    </location>
</feature>
<accession>A0A7C9KCX3</accession>
<keyword evidence="8" id="KW-0472">Membrane</keyword>
<dbReference type="PANTHER" id="PTHR44936">
    <property type="entry name" value="SENSOR PROTEIN CREC"/>
    <property type="match status" value="1"/>
</dbReference>
<dbReference type="PRINTS" id="PR00344">
    <property type="entry name" value="BCTRLSENSOR"/>
</dbReference>
<dbReference type="Gene3D" id="3.30.565.10">
    <property type="entry name" value="Histidine kinase-like ATPase, C-terminal domain"/>
    <property type="match status" value="1"/>
</dbReference>
<proteinExistence type="predicted"/>
<gene>
    <name evidence="10" type="ORF">D1639_09495</name>
</gene>
<feature type="domain" description="Histidine kinase" evidence="9">
    <location>
        <begin position="162"/>
        <end position="371"/>
    </location>
</feature>
<keyword evidence="7" id="KW-0843">Virulence</keyword>
<evidence type="ECO:0000256" key="8">
    <source>
        <dbReference type="SAM" id="Phobius"/>
    </source>
</evidence>
<comment type="caution">
    <text evidence="10">The sequence shown here is derived from an EMBL/GenBank/DDBJ whole genome shotgun (WGS) entry which is preliminary data.</text>
</comment>
<evidence type="ECO:0000259" key="9">
    <source>
        <dbReference type="PROSITE" id="PS50109"/>
    </source>
</evidence>
<dbReference type="InterPro" id="IPR004358">
    <property type="entry name" value="Sig_transdc_His_kin-like_C"/>
</dbReference>
<dbReference type="GO" id="GO:0005886">
    <property type="term" value="C:plasma membrane"/>
    <property type="evidence" value="ECO:0007669"/>
    <property type="project" value="UniProtKB-SubCell"/>
</dbReference>
<evidence type="ECO:0000256" key="3">
    <source>
        <dbReference type="ARBA" id="ARBA00022553"/>
    </source>
</evidence>
<evidence type="ECO:0000256" key="7">
    <source>
        <dbReference type="ARBA" id="ARBA00023026"/>
    </source>
</evidence>
<feature type="transmembrane region" description="Helical" evidence="8">
    <location>
        <begin position="75"/>
        <end position="93"/>
    </location>
</feature>
<dbReference type="SUPFAM" id="SSF55874">
    <property type="entry name" value="ATPase domain of HSP90 chaperone/DNA topoisomerase II/histidine kinase"/>
    <property type="match status" value="1"/>
</dbReference>
<keyword evidence="6" id="KW-0902">Two-component regulatory system</keyword>
<evidence type="ECO:0000256" key="4">
    <source>
        <dbReference type="ARBA" id="ARBA00022679"/>
    </source>
</evidence>
<evidence type="ECO:0000313" key="10">
    <source>
        <dbReference type="EMBL" id="NBI35253.1"/>
    </source>
</evidence>
<evidence type="ECO:0000256" key="6">
    <source>
        <dbReference type="ARBA" id="ARBA00023012"/>
    </source>
</evidence>
<evidence type="ECO:0000256" key="2">
    <source>
        <dbReference type="ARBA" id="ARBA00012438"/>
    </source>
</evidence>
<dbReference type="CDD" id="cd00082">
    <property type="entry name" value="HisKA"/>
    <property type="match status" value="1"/>
</dbReference>
<comment type="catalytic activity">
    <reaction evidence="1">
        <text>ATP + protein L-histidine = ADP + protein N-phospho-L-histidine.</text>
        <dbReference type="EC" id="2.7.13.3"/>
    </reaction>
</comment>
<keyword evidence="3" id="KW-0597">Phosphoprotein</keyword>
<dbReference type="PANTHER" id="PTHR44936:SF9">
    <property type="entry name" value="SENSOR PROTEIN CREC"/>
    <property type="match status" value="1"/>
</dbReference>
<name>A0A7C9KCX3_9BACT</name>
<dbReference type="InterPro" id="IPR005467">
    <property type="entry name" value="His_kinase_dom"/>
</dbReference>